<evidence type="ECO:0000256" key="1">
    <source>
        <dbReference type="SAM" id="MobiDB-lite"/>
    </source>
</evidence>
<evidence type="ECO:0000313" key="2">
    <source>
        <dbReference type="EMBL" id="WNF23489.1"/>
    </source>
</evidence>
<evidence type="ECO:0000313" key="3">
    <source>
        <dbReference type="Proteomes" id="UP001303324"/>
    </source>
</evidence>
<gene>
    <name evidence="2" type="ORF">RH061_02965</name>
</gene>
<keyword evidence="3" id="KW-1185">Reference proteome</keyword>
<protein>
    <submittedName>
        <fullName evidence="2">Uncharacterized protein</fullName>
    </submittedName>
</protein>
<feature type="compositionally biased region" description="Polar residues" evidence="1">
    <location>
        <begin position="11"/>
        <end position="37"/>
    </location>
</feature>
<proteinExistence type="predicted"/>
<sequence length="55" mass="6192">MRERKDKQKHSQMMNSVQNEELLEITQTESGLESVTEGTDYMSGDKENSPNCGGL</sequence>
<name>A0ABY9VK13_9BACI</name>
<reference evidence="2 3" key="1">
    <citation type="submission" date="2023-09" db="EMBL/GenBank/DDBJ databases">
        <title>Microbial mechanism of fulvic acid promoting antimony reduction mineralization in rice fields.</title>
        <authorList>
            <person name="Chen G."/>
            <person name="Lan J."/>
        </authorList>
    </citation>
    <scope>NUCLEOTIDE SEQUENCE [LARGE SCALE GENOMIC DNA]</scope>
    <source>
        <strain evidence="2 3">PS1</strain>
    </source>
</reference>
<dbReference type="RefSeq" id="WP_311073826.1">
    <property type="nucleotide sequence ID" value="NZ_CP134494.1"/>
</dbReference>
<feature type="region of interest" description="Disordered" evidence="1">
    <location>
        <begin position="1"/>
        <end position="55"/>
    </location>
</feature>
<accession>A0ABY9VK13</accession>
<organism evidence="2 3">
    <name type="scientific">Mesobacillus jeotgali</name>
    <dbReference type="NCBI Taxonomy" id="129985"/>
    <lineage>
        <taxon>Bacteria</taxon>
        <taxon>Bacillati</taxon>
        <taxon>Bacillota</taxon>
        <taxon>Bacilli</taxon>
        <taxon>Bacillales</taxon>
        <taxon>Bacillaceae</taxon>
        <taxon>Mesobacillus</taxon>
    </lineage>
</organism>
<dbReference type="EMBL" id="CP134494">
    <property type="protein sequence ID" value="WNF23489.1"/>
    <property type="molecule type" value="Genomic_DNA"/>
</dbReference>
<dbReference type="Proteomes" id="UP001303324">
    <property type="component" value="Chromosome"/>
</dbReference>